<dbReference type="EMBL" id="VMBF01000001">
    <property type="protein sequence ID" value="TSJ81919.1"/>
    <property type="molecule type" value="Genomic_DNA"/>
</dbReference>
<protein>
    <recommendedName>
        <fullName evidence="5">DUF4747 family protein</fullName>
    </recommendedName>
</protein>
<proteinExistence type="predicted"/>
<dbReference type="Proteomes" id="UP000322315">
    <property type="component" value="Unassembled WGS sequence"/>
</dbReference>
<comment type="caution">
    <text evidence="1">The sequence shown here is derived from an EMBL/GenBank/DDBJ whole genome shotgun (WGS) entry which is preliminary data.</text>
</comment>
<accession>A0A5M7BJ96</accession>
<evidence type="ECO:0000313" key="3">
    <source>
        <dbReference type="Proteomes" id="UP000315145"/>
    </source>
</evidence>
<dbReference type="Proteomes" id="UP000315145">
    <property type="component" value="Unassembled WGS sequence"/>
</dbReference>
<dbReference type="OrthoDB" id="1344106at2"/>
<organism evidence="1 4">
    <name type="scientific">Algibacter amylolyticus</name>
    <dbReference type="NCBI Taxonomy" id="1608400"/>
    <lineage>
        <taxon>Bacteria</taxon>
        <taxon>Pseudomonadati</taxon>
        <taxon>Bacteroidota</taxon>
        <taxon>Flavobacteriia</taxon>
        <taxon>Flavobacteriales</taxon>
        <taxon>Flavobacteriaceae</taxon>
        <taxon>Algibacter</taxon>
    </lineage>
</organism>
<dbReference type="EMBL" id="VWRS01000001">
    <property type="protein sequence ID" value="KAA5827674.1"/>
    <property type="molecule type" value="Genomic_DNA"/>
</dbReference>
<reference evidence="1" key="3">
    <citation type="submission" date="2019-09" db="EMBL/GenBank/DDBJ databases">
        <authorList>
            <person name="Zhang D.-C."/>
        </authorList>
    </citation>
    <scope>NUCLEOTIDE SEQUENCE</scope>
    <source>
        <strain evidence="1">RU-4-M-4</strain>
    </source>
</reference>
<sequence length="316" mass="37407">MKLIIYRVALLNKANEEQVLSRFNGENDLFTVCNHYYHSLKKNRLDYIDSQGNKRVFYINSEIDFLISERTLITYFDSAYTGDEPEIRNGKTNALNYKVSNTELITKKLFSLFYIPENSKYGYVIFENKAKHGVKVMFERQLQAFLKTSGYIDYRVVLTPALNYNYLSNFINNGLLKKVRLIVNVLKKDIQLTLWNDVDYFCTDKDIREFNFKSRSRNTILKDELYNLFFSRLNSYDKIHFMNKYDVDDISFEINKKGETKTFYIKDRSRMRSIIDVYDLLEYVDSDPTYSSMIEVSLSMIKQIIGFNSLNFEEAA</sequence>
<reference evidence="2 3" key="2">
    <citation type="submission" date="2019-07" db="EMBL/GenBank/DDBJ databases">
        <title>Algibacter marinivivus sp. nov., isolated from the surface of a marine red alga.</title>
        <authorList>
            <person name="Zhong X."/>
            <person name="Xu W."/>
            <person name="Zhang Y."/>
            <person name="Zhang Q."/>
            <person name="Du Z."/>
        </authorList>
    </citation>
    <scope>NUCLEOTIDE SEQUENCE [LARGE SCALE GENOMIC DNA]</scope>
    <source>
        <strain evidence="2 3">RU-4-M-4</strain>
    </source>
</reference>
<evidence type="ECO:0000313" key="2">
    <source>
        <dbReference type="EMBL" id="TSJ81919.1"/>
    </source>
</evidence>
<name>A0A5M7BJ96_9FLAO</name>
<keyword evidence="3" id="KW-1185">Reference proteome</keyword>
<evidence type="ECO:0000313" key="1">
    <source>
        <dbReference type="EMBL" id="KAA5827674.1"/>
    </source>
</evidence>
<evidence type="ECO:0008006" key="5">
    <source>
        <dbReference type="Google" id="ProtNLM"/>
    </source>
</evidence>
<dbReference type="RefSeq" id="WP_144115017.1">
    <property type="nucleotide sequence ID" value="NZ_JACHGE010000001.1"/>
</dbReference>
<evidence type="ECO:0000313" key="4">
    <source>
        <dbReference type="Proteomes" id="UP000322315"/>
    </source>
</evidence>
<reference evidence="1 4" key="1">
    <citation type="journal article" date="2015" name="Int. J. Syst. Evol. Microbiol.">
        <title>Algibacter amylolyticus sp. nov., isolated from intertidal sediment.</title>
        <authorList>
            <person name="Zhang D.C."/>
            <person name="Wu J."/>
            <person name="Neuner K."/>
            <person name="Yao J."/>
            <person name="Margesin R."/>
        </authorList>
    </citation>
    <scope>NUCLEOTIDE SEQUENCE [LARGE SCALE GENOMIC DNA]</scope>
    <source>
        <strain evidence="1 4">RU-4-M-4</strain>
    </source>
</reference>
<dbReference type="AlphaFoldDB" id="A0A5M7BJ96"/>
<gene>
    <name evidence="1" type="ORF">F2B50_02195</name>
    <name evidence="2" type="ORF">FPF71_02195</name>
</gene>